<feature type="domain" description="Muconolactone isomerase" evidence="1">
    <location>
        <begin position="1"/>
        <end position="73"/>
    </location>
</feature>
<organism evidence="2 3">
    <name type="scientific">Caballeronia novacaledonica</name>
    <dbReference type="NCBI Taxonomy" id="1544861"/>
    <lineage>
        <taxon>Bacteria</taxon>
        <taxon>Pseudomonadati</taxon>
        <taxon>Pseudomonadota</taxon>
        <taxon>Betaproteobacteria</taxon>
        <taxon>Burkholderiales</taxon>
        <taxon>Burkholderiaceae</taxon>
        <taxon>Caballeronia</taxon>
    </lineage>
</organism>
<protein>
    <recommendedName>
        <fullName evidence="1">Muconolactone isomerase domain-containing protein</fullName>
    </recommendedName>
</protein>
<dbReference type="RefSeq" id="WP_106854130.1">
    <property type="nucleotide sequence ID" value="NZ_OGTP01000004.1"/>
</dbReference>
<name>A0A2U3I2Q2_9BURK</name>
<keyword evidence="3" id="KW-1185">Reference proteome</keyword>
<sequence length="96" mass="10644">MQYLVMISRSENASSMSVGKQDIEAEAEYVRRLYASGVVRQIWLRAEGGACMISEADDEDRLNQLLSELPLVKSGFLAAPQISQLRSYSGFGPRSN</sequence>
<proteinExistence type="predicted"/>
<dbReference type="InterPro" id="IPR011008">
    <property type="entry name" value="Dimeric_a/b-barrel"/>
</dbReference>
<dbReference type="OrthoDB" id="121980at2"/>
<gene>
    <name evidence="2" type="ORF">NOV72_01656</name>
</gene>
<dbReference type="InterPro" id="IPR026029">
    <property type="entry name" value="MLI_dom"/>
</dbReference>
<dbReference type="Proteomes" id="UP000238169">
    <property type="component" value="Unassembled WGS sequence"/>
</dbReference>
<evidence type="ECO:0000313" key="3">
    <source>
        <dbReference type="Proteomes" id="UP000238169"/>
    </source>
</evidence>
<dbReference type="Gene3D" id="3.30.70.1060">
    <property type="entry name" value="Dimeric alpha+beta barrel"/>
    <property type="match status" value="1"/>
</dbReference>
<evidence type="ECO:0000313" key="2">
    <source>
        <dbReference type="EMBL" id="SPB14414.1"/>
    </source>
</evidence>
<reference evidence="3" key="1">
    <citation type="submission" date="2018-01" db="EMBL/GenBank/DDBJ databases">
        <authorList>
            <person name="Peeters C."/>
        </authorList>
    </citation>
    <scope>NUCLEOTIDE SEQUENCE [LARGE SCALE GENOMIC DNA]</scope>
</reference>
<accession>A0A2U3I2Q2</accession>
<dbReference type="EMBL" id="OGTP01000004">
    <property type="protein sequence ID" value="SPB14414.1"/>
    <property type="molecule type" value="Genomic_DNA"/>
</dbReference>
<dbReference type="SUPFAM" id="SSF54909">
    <property type="entry name" value="Dimeric alpha+beta barrel"/>
    <property type="match status" value="1"/>
</dbReference>
<dbReference type="AlphaFoldDB" id="A0A2U3I2Q2"/>
<dbReference type="Pfam" id="PF02426">
    <property type="entry name" value="MIase"/>
    <property type="match status" value="1"/>
</dbReference>
<evidence type="ECO:0000259" key="1">
    <source>
        <dbReference type="Pfam" id="PF02426"/>
    </source>
</evidence>